<evidence type="ECO:0000256" key="2">
    <source>
        <dbReference type="ARBA" id="ARBA00023125"/>
    </source>
</evidence>
<protein>
    <submittedName>
        <fullName evidence="5">Site-specific integrase</fullName>
    </submittedName>
</protein>
<keyword evidence="2" id="KW-0238">DNA-binding</keyword>
<dbReference type="InterPro" id="IPR002104">
    <property type="entry name" value="Integrase_catalytic"/>
</dbReference>
<dbReference type="InterPro" id="IPR050090">
    <property type="entry name" value="Tyrosine_recombinase_XerCD"/>
</dbReference>
<dbReference type="PANTHER" id="PTHR30349:SF64">
    <property type="entry name" value="PROPHAGE INTEGRASE INTD-RELATED"/>
    <property type="match status" value="1"/>
</dbReference>
<dbReference type="PROSITE" id="PS51898">
    <property type="entry name" value="TYR_RECOMBINASE"/>
    <property type="match status" value="1"/>
</dbReference>
<reference evidence="5 6" key="1">
    <citation type="journal article" date="2021" name="Sci. Rep.">
        <title>The distribution of antibiotic resistance genes in chicken gut microbiota commensals.</title>
        <authorList>
            <person name="Juricova H."/>
            <person name="Matiasovicova J."/>
            <person name="Kubasova T."/>
            <person name="Cejkova D."/>
            <person name="Rychlik I."/>
        </authorList>
    </citation>
    <scope>NUCLEOTIDE SEQUENCE [LARGE SCALE GENOMIC DNA]</scope>
    <source>
        <strain evidence="5 6">An801</strain>
    </source>
</reference>
<gene>
    <name evidence="5" type="ORF">H6A31_00100</name>
</gene>
<accession>A0ABS2ER11</accession>
<dbReference type="CDD" id="cd01185">
    <property type="entry name" value="INTN1_C_like"/>
    <property type="match status" value="1"/>
</dbReference>
<dbReference type="Pfam" id="PF00589">
    <property type="entry name" value="Phage_integrase"/>
    <property type="match status" value="1"/>
</dbReference>
<name>A0ABS2ER11_9BACE</name>
<dbReference type="InterPro" id="IPR010998">
    <property type="entry name" value="Integrase_recombinase_N"/>
</dbReference>
<dbReference type="RefSeq" id="WP_204430196.1">
    <property type="nucleotide sequence ID" value="NZ_JACJJW010000001.1"/>
</dbReference>
<keyword evidence="6" id="KW-1185">Reference proteome</keyword>
<evidence type="ECO:0000256" key="3">
    <source>
        <dbReference type="ARBA" id="ARBA00023172"/>
    </source>
</evidence>
<evidence type="ECO:0000259" key="4">
    <source>
        <dbReference type="PROSITE" id="PS51898"/>
    </source>
</evidence>
<evidence type="ECO:0000313" key="6">
    <source>
        <dbReference type="Proteomes" id="UP000703295"/>
    </source>
</evidence>
<dbReference type="InterPro" id="IPR013762">
    <property type="entry name" value="Integrase-like_cat_sf"/>
</dbReference>
<dbReference type="PANTHER" id="PTHR30349">
    <property type="entry name" value="PHAGE INTEGRASE-RELATED"/>
    <property type="match status" value="1"/>
</dbReference>
<comment type="similarity">
    <text evidence="1">Belongs to the 'phage' integrase family.</text>
</comment>
<dbReference type="SUPFAM" id="SSF56349">
    <property type="entry name" value="DNA breaking-rejoining enzymes"/>
    <property type="match status" value="1"/>
</dbReference>
<dbReference type="Pfam" id="PF13102">
    <property type="entry name" value="Phage_int_SAM_5"/>
    <property type="match status" value="1"/>
</dbReference>
<dbReference type="Gene3D" id="1.10.150.130">
    <property type="match status" value="1"/>
</dbReference>
<comment type="caution">
    <text evidence="5">The sequence shown here is derived from an EMBL/GenBank/DDBJ whole genome shotgun (WGS) entry which is preliminary data.</text>
</comment>
<proteinExistence type="inferred from homology"/>
<organism evidence="5 6">
    <name type="scientific">Bacteroides mediterraneensis</name>
    <dbReference type="NCBI Taxonomy" id="1841856"/>
    <lineage>
        <taxon>Bacteria</taxon>
        <taxon>Pseudomonadati</taxon>
        <taxon>Bacteroidota</taxon>
        <taxon>Bacteroidia</taxon>
        <taxon>Bacteroidales</taxon>
        <taxon>Bacteroidaceae</taxon>
        <taxon>Bacteroides</taxon>
    </lineage>
</organism>
<dbReference type="Gene3D" id="1.10.443.10">
    <property type="entry name" value="Intergrase catalytic core"/>
    <property type="match status" value="1"/>
</dbReference>
<sequence>MAKLENKTKENPKLEQNKLSDGRISLYLEYYLGREEKPVLDENGNQVYYDSGKMQGKPKFSVKHHRRKENLSLYLIDKPRTPAERQQNKEMLELAVRIRAEREQEFKESMLGYRLKKDRNVNFLDYFQAYINDYTKKDIRMVQIALSRFKDFLKEHYPMYEFSIKPELITKDMMEQFVAYLQSRSVGEGAKSIFQRFKKVIHYAIDHDVMLKDPCKGVTCKVDGQILRKDVLSPEEIQQLIACHYDNENPNVRRAFIFCLYCGLRFCDVKDLTYRNIDYSNKLLKFEQTKTKGHSANSGVVIPLNNGLLSLVGEPPTNGNKDVLIFNLPSYESCCKSVKRWVKRAGIDKHISWHCARHSFAVNILNNGANIKTVASLLGHSGLKHTEKYTRAVDKLKEDAINSLPELKF</sequence>
<evidence type="ECO:0000313" key="5">
    <source>
        <dbReference type="EMBL" id="MBM6757111.1"/>
    </source>
</evidence>
<dbReference type="InterPro" id="IPR011010">
    <property type="entry name" value="DNA_brk_join_enz"/>
</dbReference>
<keyword evidence="3" id="KW-0233">DNA recombination</keyword>
<feature type="domain" description="Tyr recombinase" evidence="4">
    <location>
        <begin position="227"/>
        <end position="402"/>
    </location>
</feature>
<dbReference type="InterPro" id="IPR025269">
    <property type="entry name" value="SAM-like_dom"/>
</dbReference>
<dbReference type="Proteomes" id="UP000703295">
    <property type="component" value="Unassembled WGS sequence"/>
</dbReference>
<dbReference type="EMBL" id="JACJJW010000001">
    <property type="protein sequence ID" value="MBM6757111.1"/>
    <property type="molecule type" value="Genomic_DNA"/>
</dbReference>
<evidence type="ECO:0000256" key="1">
    <source>
        <dbReference type="ARBA" id="ARBA00008857"/>
    </source>
</evidence>